<dbReference type="AlphaFoldDB" id="A0AAV5MI07"/>
<dbReference type="EMBL" id="BPVZ01000258">
    <property type="protein sequence ID" value="GKV48498.1"/>
    <property type="molecule type" value="Genomic_DNA"/>
</dbReference>
<dbReference type="Pfam" id="PF00171">
    <property type="entry name" value="Aldedh"/>
    <property type="match status" value="1"/>
</dbReference>
<proteinExistence type="predicted"/>
<keyword evidence="3" id="KW-1185">Reference proteome</keyword>
<dbReference type="InterPro" id="IPR016162">
    <property type="entry name" value="Ald_DH_N"/>
</dbReference>
<dbReference type="PANTHER" id="PTHR43866">
    <property type="entry name" value="MALONATE-SEMIALDEHYDE DEHYDROGENASE"/>
    <property type="match status" value="1"/>
</dbReference>
<sequence>MAAAVLLAELAVDELAVEAGLPNGDLNILHGTNDIINAICNDDDIKAISFVGTSTAGAYIYARASAKVKRIQCNI</sequence>
<evidence type="ECO:0000259" key="1">
    <source>
        <dbReference type="Pfam" id="PF00171"/>
    </source>
</evidence>
<protein>
    <recommendedName>
        <fullName evidence="1">Aldehyde dehydrogenase domain-containing protein</fullName>
    </recommendedName>
</protein>
<dbReference type="Proteomes" id="UP001054252">
    <property type="component" value="Unassembled WGS sequence"/>
</dbReference>
<name>A0AAV5MI07_9ROSI</name>
<dbReference type="InterPro" id="IPR015590">
    <property type="entry name" value="Aldehyde_DH_dom"/>
</dbReference>
<evidence type="ECO:0000313" key="2">
    <source>
        <dbReference type="EMBL" id="GKV48498.1"/>
    </source>
</evidence>
<dbReference type="InterPro" id="IPR010061">
    <property type="entry name" value="MeMal-semiAld_DH"/>
</dbReference>
<dbReference type="GO" id="GO:0004491">
    <property type="term" value="F:methylmalonate-semialdehyde dehydrogenase (acylating, NAD) activity"/>
    <property type="evidence" value="ECO:0007669"/>
    <property type="project" value="InterPro"/>
</dbReference>
<dbReference type="PANTHER" id="PTHR43866:SF6">
    <property type="entry name" value="METHYLMALONATE-SEMIALDEHYDE DEHYDROGENASE (COA ACYLATING)"/>
    <property type="match status" value="1"/>
</dbReference>
<organism evidence="2 3">
    <name type="scientific">Rubroshorea leprosula</name>
    <dbReference type="NCBI Taxonomy" id="152421"/>
    <lineage>
        <taxon>Eukaryota</taxon>
        <taxon>Viridiplantae</taxon>
        <taxon>Streptophyta</taxon>
        <taxon>Embryophyta</taxon>
        <taxon>Tracheophyta</taxon>
        <taxon>Spermatophyta</taxon>
        <taxon>Magnoliopsida</taxon>
        <taxon>eudicotyledons</taxon>
        <taxon>Gunneridae</taxon>
        <taxon>Pentapetalae</taxon>
        <taxon>rosids</taxon>
        <taxon>malvids</taxon>
        <taxon>Malvales</taxon>
        <taxon>Dipterocarpaceae</taxon>
        <taxon>Rubroshorea</taxon>
    </lineage>
</organism>
<accession>A0AAV5MI07</accession>
<evidence type="ECO:0000313" key="3">
    <source>
        <dbReference type="Proteomes" id="UP001054252"/>
    </source>
</evidence>
<dbReference type="InterPro" id="IPR016161">
    <property type="entry name" value="Ald_DH/histidinol_DH"/>
</dbReference>
<dbReference type="GO" id="GO:0005739">
    <property type="term" value="C:mitochondrion"/>
    <property type="evidence" value="ECO:0007669"/>
    <property type="project" value="TreeGrafter"/>
</dbReference>
<comment type="caution">
    <text evidence="2">The sequence shown here is derived from an EMBL/GenBank/DDBJ whole genome shotgun (WGS) entry which is preliminary data.</text>
</comment>
<feature type="domain" description="Aldehyde dehydrogenase" evidence="1">
    <location>
        <begin position="7"/>
        <end position="73"/>
    </location>
</feature>
<gene>
    <name evidence="2" type="ORF">SLEP1_g55307</name>
</gene>
<dbReference type="GO" id="GO:0006574">
    <property type="term" value="P:L-valine catabolic process"/>
    <property type="evidence" value="ECO:0007669"/>
    <property type="project" value="TreeGrafter"/>
</dbReference>
<dbReference type="Gene3D" id="3.40.605.10">
    <property type="entry name" value="Aldehyde Dehydrogenase, Chain A, domain 1"/>
    <property type="match status" value="1"/>
</dbReference>
<dbReference type="GO" id="GO:0006210">
    <property type="term" value="P:thymine catabolic process"/>
    <property type="evidence" value="ECO:0007669"/>
    <property type="project" value="TreeGrafter"/>
</dbReference>
<reference evidence="2 3" key="1">
    <citation type="journal article" date="2021" name="Commun. Biol.">
        <title>The genome of Shorea leprosula (Dipterocarpaceae) highlights the ecological relevance of drought in aseasonal tropical rainforests.</title>
        <authorList>
            <person name="Ng K.K.S."/>
            <person name="Kobayashi M.J."/>
            <person name="Fawcett J.A."/>
            <person name="Hatakeyama M."/>
            <person name="Paape T."/>
            <person name="Ng C.H."/>
            <person name="Ang C.C."/>
            <person name="Tnah L.H."/>
            <person name="Lee C.T."/>
            <person name="Nishiyama T."/>
            <person name="Sese J."/>
            <person name="O'Brien M.J."/>
            <person name="Copetti D."/>
            <person name="Mohd Noor M.I."/>
            <person name="Ong R.C."/>
            <person name="Putra M."/>
            <person name="Sireger I.Z."/>
            <person name="Indrioko S."/>
            <person name="Kosugi Y."/>
            <person name="Izuno A."/>
            <person name="Isagi Y."/>
            <person name="Lee S.L."/>
            <person name="Shimizu K.K."/>
        </authorList>
    </citation>
    <scope>NUCLEOTIDE SEQUENCE [LARGE SCALE GENOMIC DNA]</scope>
    <source>
        <strain evidence="2">214</strain>
    </source>
</reference>
<dbReference type="SUPFAM" id="SSF53720">
    <property type="entry name" value="ALDH-like"/>
    <property type="match status" value="1"/>
</dbReference>